<name>A0A5S6QPV6_TRIMR</name>
<reference evidence="3" key="1">
    <citation type="submission" date="2019-12" db="UniProtKB">
        <authorList>
            <consortium name="WormBaseParasite"/>
        </authorList>
    </citation>
    <scope>IDENTIFICATION</scope>
</reference>
<dbReference type="InterPro" id="IPR043128">
    <property type="entry name" value="Rev_trsase/Diguanyl_cyclase"/>
</dbReference>
<dbReference type="Gene3D" id="3.10.10.10">
    <property type="entry name" value="HIV Type 1 Reverse Transcriptase, subunit A, domain 1"/>
    <property type="match status" value="1"/>
</dbReference>
<dbReference type="SUPFAM" id="SSF56672">
    <property type="entry name" value="DNA/RNA polymerases"/>
    <property type="match status" value="1"/>
</dbReference>
<proteinExistence type="predicted"/>
<dbReference type="WBParaSite" id="TMUE_2000009371.1">
    <property type="protein sequence ID" value="TMUE_2000009371.1"/>
    <property type="gene ID" value="WBGene00300584"/>
</dbReference>
<dbReference type="PROSITE" id="PS50878">
    <property type="entry name" value="RT_POL"/>
    <property type="match status" value="1"/>
</dbReference>
<evidence type="ECO:0000313" key="2">
    <source>
        <dbReference type="Proteomes" id="UP000046395"/>
    </source>
</evidence>
<keyword evidence="2" id="KW-1185">Reference proteome</keyword>
<accession>A0A5S6QPV6</accession>
<evidence type="ECO:0000259" key="1">
    <source>
        <dbReference type="PROSITE" id="PS50878"/>
    </source>
</evidence>
<dbReference type="InterPro" id="IPR043502">
    <property type="entry name" value="DNA/RNA_pol_sf"/>
</dbReference>
<protein>
    <submittedName>
        <fullName evidence="3">Reverse transcriptase domain-containing protein</fullName>
    </submittedName>
</protein>
<organism evidence="2 3">
    <name type="scientific">Trichuris muris</name>
    <name type="common">Mouse whipworm</name>
    <dbReference type="NCBI Taxonomy" id="70415"/>
    <lineage>
        <taxon>Eukaryota</taxon>
        <taxon>Metazoa</taxon>
        <taxon>Ecdysozoa</taxon>
        <taxon>Nematoda</taxon>
        <taxon>Enoplea</taxon>
        <taxon>Dorylaimia</taxon>
        <taxon>Trichinellida</taxon>
        <taxon>Trichuridae</taxon>
        <taxon>Trichuris</taxon>
    </lineage>
</organism>
<dbReference type="AlphaFoldDB" id="A0A5S6QPV6"/>
<dbReference type="Pfam" id="PF00078">
    <property type="entry name" value="RVT_1"/>
    <property type="match status" value="1"/>
</dbReference>
<sequence length="193" mass="21785">MMATLSGGAWFSKLDLAEAYQQLTLDEETAEVLTLTTPKGLRRMKRLPYGVDVAPGIFQRLMETLLQGIPGVKPYLDDILVTGPSEVEHDKRLDRVLKVLKANGLRLNKEKCYFAANEMEFLGFRVTKEGIRPTEGKLKAIKEAPLPKDVKQLQAFLGLLNFYSAFMPKKATVLEPLHRLLDATMKSNWCWTS</sequence>
<dbReference type="CDD" id="cd01647">
    <property type="entry name" value="RT_LTR"/>
    <property type="match status" value="1"/>
</dbReference>
<dbReference type="InterPro" id="IPR000477">
    <property type="entry name" value="RT_dom"/>
</dbReference>
<dbReference type="PANTHER" id="PTHR37984">
    <property type="entry name" value="PROTEIN CBG26694"/>
    <property type="match status" value="1"/>
</dbReference>
<dbReference type="Proteomes" id="UP000046395">
    <property type="component" value="Unassembled WGS sequence"/>
</dbReference>
<feature type="domain" description="Reverse transcriptase" evidence="1">
    <location>
        <begin position="1"/>
        <end position="126"/>
    </location>
</feature>
<dbReference type="STRING" id="70415.A0A5S6QPV6"/>
<evidence type="ECO:0000313" key="3">
    <source>
        <dbReference type="WBParaSite" id="TMUE_2000009371.1"/>
    </source>
</evidence>
<dbReference type="Gene3D" id="3.30.70.270">
    <property type="match status" value="2"/>
</dbReference>
<dbReference type="InterPro" id="IPR050951">
    <property type="entry name" value="Retrovirus_Pol_polyprotein"/>
</dbReference>
<dbReference type="PANTHER" id="PTHR37984:SF12">
    <property type="entry name" value="RIBONUCLEASE H"/>
    <property type="match status" value="1"/>
</dbReference>